<evidence type="ECO:0000313" key="1">
    <source>
        <dbReference type="EMBL" id="TPE58548.1"/>
    </source>
</evidence>
<name>A0A501XD56_9SPHN</name>
<dbReference type="EMBL" id="VFSU01000034">
    <property type="protein sequence ID" value="TPE58548.1"/>
    <property type="molecule type" value="Genomic_DNA"/>
</dbReference>
<dbReference type="OrthoDB" id="9806213at2"/>
<reference evidence="1 2" key="1">
    <citation type="submission" date="2019-06" db="EMBL/GenBank/DDBJ databases">
        <authorList>
            <person name="Lee I."/>
            <person name="Jang G.I."/>
            <person name="Hwang C.Y."/>
        </authorList>
    </citation>
    <scope>NUCLEOTIDE SEQUENCE [LARGE SCALE GENOMIC DNA]</scope>
    <source>
        <strain evidence="1 2">PAMC 28131</strain>
    </source>
</reference>
<comment type="caution">
    <text evidence="1">The sequence shown here is derived from an EMBL/GenBank/DDBJ whole genome shotgun (WGS) entry which is preliminary data.</text>
</comment>
<keyword evidence="2" id="KW-1185">Reference proteome</keyword>
<organism evidence="1 2">
    <name type="scientific">Sandaracinobacter neustonicus</name>
    <dbReference type="NCBI Taxonomy" id="1715348"/>
    <lineage>
        <taxon>Bacteria</taxon>
        <taxon>Pseudomonadati</taxon>
        <taxon>Pseudomonadota</taxon>
        <taxon>Alphaproteobacteria</taxon>
        <taxon>Sphingomonadales</taxon>
        <taxon>Sphingosinicellaceae</taxon>
        <taxon>Sandaracinobacter</taxon>
    </lineage>
</organism>
<sequence length="61" mass="6892">MRRPLQSHVERRAPVPYVQTSADDEAVNVAAEIAKLQMLIAKRDEAEAVMFDHLKRLGYVG</sequence>
<dbReference type="Proteomes" id="UP000319897">
    <property type="component" value="Unassembled WGS sequence"/>
</dbReference>
<accession>A0A501XD56</accession>
<gene>
    <name evidence="1" type="ORF">FJQ54_15910</name>
</gene>
<evidence type="ECO:0000313" key="2">
    <source>
        <dbReference type="Proteomes" id="UP000319897"/>
    </source>
</evidence>
<dbReference type="AlphaFoldDB" id="A0A501XD56"/>
<protein>
    <submittedName>
        <fullName evidence="1">Uncharacterized protein</fullName>
    </submittedName>
</protein>
<proteinExistence type="predicted"/>